<name>A0ACB8B7Y8_9AGAM</name>
<evidence type="ECO:0000313" key="2">
    <source>
        <dbReference type="Proteomes" id="UP000790709"/>
    </source>
</evidence>
<accession>A0ACB8B7Y8</accession>
<keyword evidence="2" id="KW-1185">Reference proteome</keyword>
<protein>
    <submittedName>
        <fullName evidence="1">Uncharacterized protein</fullName>
    </submittedName>
</protein>
<comment type="caution">
    <text evidence="1">The sequence shown here is derived from an EMBL/GenBank/DDBJ whole genome shotgun (WGS) entry which is preliminary data.</text>
</comment>
<dbReference type="EMBL" id="MU266509">
    <property type="protein sequence ID" value="KAH7921836.1"/>
    <property type="molecule type" value="Genomic_DNA"/>
</dbReference>
<reference evidence="1" key="1">
    <citation type="journal article" date="2021" name="New Phytol.">
        <title>Evolutionary innovations through gain and loss of genes in the ectomycorrhizal Boletales.</title>
        <authorList>
            <person name="Wu G."/>
            <person name="Miyauchi S."/>
            <person name="Morin E."/>
            <person name="Kuo A."/>
            <person name="Drula E."/>
            <person name="Varga T."/>
            <person name="Kohler A."/>
            <person name="Feng B."/>
            <person name="Cao Y."/>
            <person name="Lipzen A."/>
            <person name="Daum C."/>
            <person name="Hundley H."/>
            <person name="Pangilinan J."/>
            <person name="Johnson J."/>
            <person name="Barry K."/>
            <person name="LaButti K."/>
            <person name="Ng V."/>
            <person name="Ahrendt S."/>
            <person name="Min B."/>
            <person name="Choi I.G."/>
            <person name="Park H."/>
            <person name="Plett J.M."/>
            <person name="Magnuson J."/>
            <person name="Spatafora J.W."/>
            <person name="Nagy L.G."/>
            <person name="Henrissat B."/>
            <person name="Grigoriev I.V."/>
            <person name="Yang Z.L."/>
            <person name="Xu J."/>
            <person name="Martin F.M."/>
        </authorList>
    </citation>
    <scope>NUCLEOTIDE SEQUENCE</scope>
    <source>
        <strain evidence="1">KUC20120723A-06</strain>
    </source>
</reference>
<sequence length="578" mass="63560">MTTRAGSSRLGRRAAVVSGYEDDLLELVAQLSLEDIESIQTAQGNKTSAGAPLTDHEVALGLLLQNAREVATFNSDRALALELAEAEEVRQVIIADQMRGNPVPTVAAARQPTPQTPTAPPPAAEQTPNRTNQNASQAWGGWITSMVGWMFSGSSSQSSDSVPAAPTKPIIRRRVATGHTCVVCQDPIYNAEVRAPCGHFYGIDCVTDLFQSATRDETLYPPRCCRQIIDVAQVERHLSADLVRLFREKAVEFGTLKRVYCATPTCSRFLGPLYEGFFTKFYTCPARDCATKTCGKCRASHAERQSCTTDNSSDEILAFSRRAGWARCPGCAQMIELNMGCFHMTCRCKTEFCYLCTSRWKSCRCPQWDETRLLAAAEQRVELQFGPARHVPAQQLRQEPAQAHPLLHRVDPVPYPAAVRAPPVAVRAPPAAVRRWPPVHVPAQPPVPARPPPPIRNVAAPAPPAVAAPAPPATTTAQPPARAPTNPLAPAVVPVPVAPGRRASAARTQAETWDQFRQRMVRDTMDELRVNHDCQHSSWRYRRGGGRCESCHMHLPHYLFRCGGCLMTACNRCRRNRL</sequence>
<dbReference type="Proteomes" id="UP000790709">
    <property type="component" value="Unassembled WGS sequence"/>
</dbReference>
<proteinExistence type="predicted"/>
<organism evidence="1 2">
    <name type="scientific">Leucogyrophana mollusca</name>
    <dbReference type="NCBI Taxonomy" id="85980"/>
    <lineage>
        <taxon>Eukaryota</taxon>
        <taxon>Fungi</taxon>
        <taxon>Dikarya</taxon>
        <taxon>Basidiomycota</taxon>
        <taxon>Agaricomycotina</taxon>
        <taxon>Agaricomycetes</taxon>
        <taxon>Agaricomycetidae</taxon>
        <taxon>Boletales</taxon>
        <taxon>Boletales incertae sedis</taxon>
        <taxon>Leucogyrophana</taxon>
    </lineage>
</organism>
<gene>
    <name evidence="1" type="ORF">BV22DRAFT_1038165</name>
</gene>
<evidence type="ECO:0000313" key="1">
    <source>
        <dbReference type="EMBL" id="KAH7921836.1"/>
    </source>
</evidence>